<evidence type="ECO:0000313" key="7">
    <source>
        <dbReference type="EMBL" id="SHK90484.1"/>
    </source>
</evidence>
<dbReference type="InterPro" id="IPR051400">
    <property type="entry name" value="HAD-like_hydrolase"/>
</dbReference>
<dbReference type="STRING" id="797209.GCA_000376445_02432"/>
<dbReference type="Gene3D" id="1.10.150.240">
    <property type="entry name" value="Putative phosphatase, domain 2"/>
    <property type="match status" value="1"/>
</dbReference>
<evidence type="ECO:0000256" key="5">
    <source>
        <dbReference type="ARBA" id="ARBA00022842"/>
    </source>
</evidence>
<sequence length="241" mass="26687">MVESASGTKWRAVFWDIGGVILDSRSVRRAHEAFVRTIVERHAPETSVEDALARWRTAVGTYFRERDGTEFRRARTAYDRAVDEITGEPIPEDEWRPVFESVTTEMLRPNPGAVEAIERLAGETEIHVGVVSDVDTEEGMRILETFGVRERFDSITTSEMVGRTKPDPRMFETALRAADVSPSDAAMIGDRYEHDVAGASAVGMTAIGYGAEEGPETDYAIDDLREVLSIVGVEDEGTSEN</sequence>
<dbReference type="Pfam" id="PF00702">
    <property type="entry name" value="Hydrolase"/>
    <property type="match status" value="1"/>
</dbReference>
<dbReference type="SFLD" id="SFLDG01129">
    <property type="entry name" value="C1.5:_HAD__Beta-PGM__Phosphata"/>
    <property type="match status" value="1"/>
</dbReference>
<dbReference type="eggNOG" id="arCOG02291">
    <property type="taxonomic scope" value="Archaea"/>
</dbReference>
<keyword evidence="5" id="KW-0460">Magnesium</keyword>
<dbReference type="OrthoDB" id="27736at2157"/>
<dbReference type="GO" id="GO:0044281">
    <property type="term" value="P:small molecule metabolic process"/>
    <property type="evidence" value="ECO:0007669"/>
    <property type="project" value="UniProtKB-ARBA"/>
</dbReference>
<evidence type="ECO:0000313" key="8">
    <source>
        <dbReference type="Proteomes" id="UP000003751"/>
    </source>
</evidence>
<evidence type="ECO:0000256" key="1">
    <source>
        <dbReference type="ARBA" id="ARBA00001946"/>
    </source>
</evidence>
<comment type="similarity">
    <text evidence="2">Belongs to the HAD-like hydrolase superfamily.</text>
</comment>
<proteinExistence type="inferred from homology"/>
<evidence type="ECO:0000313" key="6">
    <source>
        <dbReference type="EMBL" id="EFW92158.1"/>
    </source>
</evidence>
<dbReference type="InterPro" id="IPR023198">
    <property type="entry name" value="PGP-like_dom2"/>
</dbReference>
<evidence type="ECO:0000256" key="4">
    <source>
        <dbReference type="ARBA" id="ARBA00022801"/>
    </source>
</evidence>
<reference evidence="6 8" key="1">
    <citation type="journal article" date="2014" name="ISME J.">
        <title>Trehalose/2-sulfotrehalose biosynthesis and glycine-betaine uptake are widely spread mechanisms for osmoadaptation in the Halobacteriales.</title>
        <authorList>
            <person name="Youssef N.H."/>
            <person name="Savage-Ashlock K.N."/>
            <person name="McCully A.L."/>
            <person name="Luedtke B."/>
            <person name="Shaw E.I."/>
            <person name="Hoff W.D."/>
            <person name="Elshahed M.S."/>
        </authorList>
    </citation>
    <scope>NUCLEOTIDE SEQUENCE [LARGE SCALE GENOMIC DNA]</scope>
    <source>
        <strain evidence="6 8">DX253</strain>
    </source>
</reference>
<dbReference type="NCBIfam" id="TIGR01509">
    <property type="entry name" value="HAD-SF-IA-v3"/>
    <property type="match status" value="1"/>
</dbReference>
<dbReference type="NCBIfam" id="TIGR01549">
    <property type="entry name" value="HAD-SF-IA-v1"/>
    <property type="match status" value="1"/>
</dbReference>
<dbReference type="PANTHER" id="PTHR46470">
    <property type="entry name" value="N-ACYLNEURAMINATE-9-PHOSPHATASE"/>
    <property type="match status" value="1"/>
</dbReference>
<reference evidence="7" key="2">
    <citation type="submission" date="2016-11" db="EMBL/GenBank/DDBJ databases">
        <authorList>
            <person name="Jaros S."/>
            <person name="Januszkiewicz K."/>
            <person name="Wedrychowicz H."/>
        </authorList>
    </citation>
    <scope>NUCLEOTIDE SEQUENCE [LARGE SCALE GENOMIC DNA]</scope>
    <source>
        <strain evidence="7">DX253</strain>
    </source>
</reference>
<accession>E7QU79</accession>
<name>E7QU79_HALPU</name>
<keyword evidence="4 6" id="KW-0378">Hydrolase</keyword>
<dbReference type="RefSeq" id="WP_007979991.1">
    <property type="nucleotide sequence ID" value="NZ_AEMG01000009.1"/>
</dbReference>
<reference evidence="9" key="3">
    <citation type="submission" date="2016-11" db="EMBL/GenBank/DDBJ databases">
        <authorList>
            <person name="Varghese N."/>
            <person name="Submissions S."/>
        </authorList>
    </citation>
    <scope>NUCLEOTIDE SEQUENCE [LARGE SCALE GENOMIC DNA]</scope>
    <source>
        <strain evidence="9">DX253</strain>
    </source>
</reference>
<protein>
    <submittedName>
        <fullName evidence="6">HAD-superfamily hydrolase, subfamily IA, variant 1</fullName>
    </submittedName>
    <submittedName>
        <fullName evidence="7">Putative hydrolase of the HAD superfamily</fullName>
    </submittedName>
</protein>
<dbReference type="SUPFAM" id="SSF56784">
    <property type="entry name" value="HAD-like"/>
    <property type="match status" value="1"/>
</dbReference>
<gene>
    <name evidence="7" type="ORF">SAMN05444342_2570</name>
    <name evidence="6" type="ORF">ZOD2009_11795</name>
</gene>
<comment type="cofactor">
    <cofactor evidence="1">
        <name>Mg(2+)</name>
        <dbReference type="ChEBI" id="CHEBI:18420"/>
    </cofactor>
</comment>
<evidence type="ECO:0000256" key="3">
    <source>
        <dbReference type="ARBA" id="ARBA00022723"/>
    </source>
</evidence>
<dbReference type="Gene3D" id="3.40.50.1000">
    <property type="entry name" value="HAD superfamily/HAD-like"/>
    <property type="match status" value="1"/>
</dbReference>
<dbReference type="SFLD" id="SFLDS00003">
    <property type="entry name" value="Haloacid_Dehalogenase"/>
    <property type="match status" value="1"/>
</dbReference>
<dbReference type="InterPro" id="IPR036412">
    <property type="entry name" value="HAD-like_sf"/>
</dbReference>
<dbReference type="GO" id="GO:0016791">
    <property type="term" value="F:phosphatase activity"/>
    <property type="evidence" value="ECO:0007669"/>
    <property type="project" value="TreeGrafter"/>
</dbReference>
<dbReference type="InterPro" id="IPR006439">
    <property type="entry name" value="HAD-SF_hydro_IA"/>
</dbReference>
<dbReference type="GO" id="GO:0046872">
    <property type="term" value="F:metal ion binding"/>
    <property type="evidence" value="ECO:0007669"/>
    <property type="project" value="UniProtKB-KW"/>
</dbReference>
<dbReference type="InterPro" id="IPR023214">
    <property type="entry name" value="HAD_sf"/>
</dbReference>
<evidence type="ECO:0000313" key="9">
    <source>
        <dbReference type="Proteomes" id="UP000184203"/>
    </source>
</evidence>
<organism evidence="6 8">
    <name type="scientific">Haladaptatus paucihalophilus DX253</name>
    <dbReference type="NCBI Taxonomy" id="797209"/>
    <lineage>
        <taxon>Archaea</taxon>
        <taxon>Methanobacteriati</taxon>
        <taxon>Methanobacteriota</taxon>
        <taxon>Stenosarchaea group</taxon>
        <taxon>Halobacteria</taxon>
        <taxon>Halobacteriales</taxon>
        <taxon>Haladaptataceae</taxon>
        <taxon>Haladaptatus</taxon>
    </lineage>
</organism>
<keyword evidence="9" id="KW-1185">Reference proteome</keyword>
<dbReference type="PANTHER" id="PTHR46470:SF2">
    <property type="entry name" value="GLYCERALDEHYDE 3-PHOSPHATE PHOSPHATASE"/>
    <property type="match status" value="1"/>
</dbReference>
<dbReference type="EMBL" id="FRAN01000003">
    <property type="protein sequence ID" value="SHK90484.1"/>
    <property type="molecule type" value="Genomic_DNA"/>
</dbReference>
<evidence type="ECO:0000256" key="2">
    <source>
        <dbReference type="ARBA" id="ARBA00007958"/>
    </source>
</evidence>
<dbReference type="AlphaFoldDB" id="E7QU79"/>
<dbReference type="PATRIC" id="fig|797209.4.peg.2324"/>
<keyword evidence="3" id="KW-0479">Metal-binding</keyword>
<dbReference type="Proteomes" id="UP000003751">
    <property type="component" value="Unassembled WGS sequence"/>
</dbReference>
<dbReference type="Proteomes" id="UP000184203">
    <property type="component" value="Unassembled WGS sequence"/>
</dbReference>
<dbReference type="EMBL" id="AEMG01000009">
    <property type="protein sequence ID" value="EFW92158.1"/>
    <property type="molecule type" value="Genomic_DNA"/>
</dbReference>